<evidence type="ECO:0000313" key="1">
    <source>
        <dbReference type="EMBL" id="KAK1320653.1"/>
    </source>
</evidence>
<dbReference type="PANTHER" id="PTHR33116">
    <property type="entry name" value="REVERSE TRANSCRIPTASE ZINC-BINDING DOMAIN-CONTAINING PROTEIN-RELATED-RELATED"/>
    <property type="match status" value="1"/>
</dbReference>
<organism evidence="1 2">
    <name type="scientific">Acorus calamus</name>
    <name type="common">Sweet flag</name>
    <dbReference type="NCBI Taxonomy" id="4465"/>
    <lineage>
        <taxon>Eukaryota</taxon>
        <taxon>Viridiplantae</taxon>
        <taxon>Streptophyta</taxon>
        <taxon>Embryophyta</taxon>
        <taxon>Tracheophyta</taxon>
        <taxon>Spermatophyta</taxon>
        <taxon>Magnoliopsida</taxon>
        <taxon>Liliopsida</taxon>
        <taxon>Acoraceae</taxon>
        <taxon>Acorus</taxon>
    </lineage>
</organism>
<reference evidence="1" key="1">
    <citation type="journal article" date="2023" name="Nat. Commun.">
        <title>Diploid and tetraploid genomes of Acorus and the evolution of monocots.</title>
        <authorList>
            <person name="Ma L."/>
            <person name="Liu K.W."/>
            <person name="Li Z."/>
            <person name="Hsiao Y.Y."/>
            <person name="Qi Y."/>
            <person name="Fu T."/>
            <person name="Tang G.D."/>
            <person name="Zhang D."/>
            <person name="Sun W.H."/>
            <person name="Liu D.K."/>
            <person name="Li Y."/>
            <person name="Chen G.Z."/>
            <person name="Liu X.D."/>
            <person name="Liao X.Y."/>
            <person name="Jiang Y.T."/>
            <person name="Yu X."/>
            <person name="Hao Y."/>
            <person name="Huang J."/>
            <person name="Zhao X.W."/>
            <person name="Ke S."/>
            <person name="Chen Y.Y."/>
            <person name="Wu W.L."/>
            <person name="Hsu J.L."/>
            <person name="Lin Y.F."/>
            <person name="Huang M.D."/>
            <person name="Li C.Y."/>
            <person name="Huang L."/>
            <person name="Wang Z.W."/>
            <person name="Zhao X."/>
            <person name="Zhong W.Y."/>
            <person name="Peng D.H."/>
            <person name="Ahmad S."/>
            <person name="Lan S."/>
            <person name="Zhang J.S."/>
            <person name="Tsai W.C."/>
            <person name="Van de Peer Y."/>
            <person name="Liu Z.J."/>
        </authorList>
    </citation>
    <scope>NUCLEOTIDE SEQUENCE</scope>
    <source>
        <strain evidence="1">CP</strain>
    </source>
</reference>
<evidence type="ECO:0000313" key="2">
    <source>
        <dbReference type="Proteomes" id="UP001180020"/>
    </source>
</evidence>
<keyword evidence="2" id="KW-1185">Reference proteome</keyword>
<dbReference type="PANTHER" id="PTHR33116:SF78">
    <property type="entry name" value="OS12G0587133 PROTEIN"/>
    <property type="match status" value="1"/>
</dbReference>
<gene>
    <name evidence="1" type="ORF">QJS10_CPA03g01412</name>
</gene>
<protein>
    <recommendedName>
        <fullName evidence="3">Reverse transcriptase domain-containing protein</fullName>
    </recommendedName>
</protein>
<proteinExistence type="predicted"/>
<dbReference type="EMBL" id="JAUJYO010000003">
    <property type="protein sequence ID" value="KAK1320653.1"/>
    <property type="molecule type" value="Genomic_DNA"/>
</dbReference>
<dbReference type="Proteomes" id="UP001180020">
    <property type="component" value="Unassembled WGS sequence"/>
</dbReference>
<accession>A0AAV9F3Z2</accession>
<dbReference type="AlphaFoldDB" id="A0AAV9F3Z2"/>
<reference evidence="1" key="2">
    <citation type="submission" date="2023-06" db="EMBL/GenBank/DDBJ databases">
        <authorList>
            <person name="Ma L."/>
            <person name="Liu K.-W."/>
            <person name="Li Z."/>
            <person name="Hsiao Y.-Y."/>
            <person name="Qi Y."/>
            <person name="Fu T."/>
            <person name="Tang G."/>
            <person name="Zhang D."/>
            <person name="Sun W.-H."/>
            <person name="Liu D.-K."/>
            <person name="Li Y."/>
            <person name="Chen G.-Z."/>
            <person name="Liu X.-D."/>
            <person name="Liao X.-Y."/>
            <person name="Jiang Y.-T."/>
            <person name="Yu X."/>
            <person name="Hao Y."/>
            <person name="Huang J."/>
            <person name="Zhao X.-W."/>
            <person name="Ke S."/>
            <person name="Chen Y.-Y."/>
            <person name="Wu W.-L."/>
            <person name="Hsu J.-L."/>
            <person name="Lin Y.-F."/>
            <person name="Huang M.-D."/>
            <person name="Li C.-Y."/>
            <person name="Huang L."/>
            <person name="Wang Z.-W."/>
            <person name="Zhao X."/>
            <person name="Zhong W.-Y."/>
            <person name="Peng D.-H."/>
            <person name="Ahmad S."/>
            <person name="Lan S."/>
            <person name="Zhang J.-S."/>
            <person name="Tsai W.-C."/>
            <person name="Van De Peer Y."/>
            <person name="Liu Z.-J."/>
        </authorList>
    </citation>
    <scope>NUCLEOTIDE SEQUENCE</scope>
    <source>
        <strain evidence="1">CP</strain>
        <tissue evidence="1">Leaves</tissue>
    </source>
</reference>
<evidence type="ECO:0008006" key="3">
    <source>
        <dbReference type="Google" id="ProtNLM"/>
    </source>
</evidence>
<name>A0AAV9F3Z2_ACOCL</name>
<sequence length="303" mass="34496">MGPLKQKTLQKLAYAAISDEHTYRRRSEEVEVRTTFHMIEGGERNPEALAKYARGTVESRNQIVFNEGTPSVNLVVHRVWVNWSECLLGIPATQYQYSPYLYKRLDVLPQDSPRRVLGAGYTWWLWASLLRAELEAIRMGLQAGLQWEKRLVVCSDSQVSREAVQAPEALALHARSERSSNQSAFIPGRLLQDGFMAAQECITAVHKDKRQGILIKLDFARAYDNVKWDFLLHLLSCHGINLSGGVLSEYARIMGCHVDSFPMRHLGFPLHSGKLKSEAWSPLVQRFERRLEGWQCKVLSFGA</sequence>
<comment type="caution">
    <text evidence="1">The sequence shown here is derived from an EMBL/GenBank/DDBJ whole genome shotgun (WGS) entry which is preliminary data.</text>
</comment>